<dbReference type="Pfam" id="PF01419">
    <property type="entry name" value="Jacalin"/>
    <property type="match status" value="1"/>
</dbReference>
<dbReference type="PANTHER" id="PTHR46506">
    <property type="entry name" value="OS05G0143600 PROTEIN"/>
    <property type="match status" value="1"/>
</dbReference>
<dbReference type="Gene3D" id="2.100.10.30">
    <property type="entry name" value="Jacalin-like lectin domain"/>
    <property type="match status" value="1"/>
</dbReference>
<dbReference type="SMART" id="SM00915">
    <property type="entry name" value="Jacalin"/>
    <property type="match status" value="1"/>
</dbReference>
<dbReference type="OrthoDB" id="581739at2759"/>
<dbReference type="InterPro" id="IPR001229">
    <property type="entry name" value="Jacalin-like_lectin_dom"/>
</dbReference>
<comment type="caution">
    <text evidence="3">The sequence shown here is derived from an EMBL/GenBank/DDBJ whole genome shotgun (WGS) entry which is preliminary data.</text>
</comment>
<dbReference type="GO" id="GO:0030246">
    <property type="term" value="F:carbohydrate binding"/>
    <property type="evidence" value="ECO:0007669"/>
    <property type="project" value="UniProtKB-KW"/>
</dbReference>
<evidence type="ECO:0000259" key="2">
    <source>
        <dbReference type="PROSITE" id="PS51752"/>
    </source>
</evidence>
<dbReference type="CDD" id="cd09612">
    <property type="entry name" value="Jacalin"/>
    <property type="match status" value="1"/>
</dbReference>
<organism evidence="3 4">
    <name type="scientific">Eragrostis curvula</name>
    <name type="common">weeping love grass</name>
    <dbReference type="NCBI Taxonomy" id="38414"/>
    <lineage>
        <taxon>Eukaryota</taxon>
        <taxon>Viridiplantae</taxon>
        <taxon>Streptophyta</taxon>
        <taxon>Embryophyta</taxon>
        <taxon>Tracheophyta</taxon>
        <taxon>Spermatophyta</taxon>
        <taxon>Magnoliopsida</taxon>
        <taxon>Liliopsida</taxon>
        <taxon>Poales</taxon>
        <taxon>Poaceae</taxon>
        <taxon>PACMAD clade</taxon>
        <taxon>Chloridoideae</taxon>
        <taxon>Eragrostideae</taxon>
        <taxon>Eragrostidinae</taxon>
        <taxon>Eragrostis</taxon>
    </lineage>
</organism>
<evidence type="ECO:0000256" key="1">
    <source>
        <dbReference type="ARBA" id="ARBA00022734"/>
    </source>
</evidence>
<feature type="non-terminal residue" evidence="3">
    <location>
        <position position="1"/>
    </location>
</feature>
<evidence type="ECO:0000313" key="3">
    <source>
        <dbReference type="EMBL" id="TVU17892.1"/>
    </source>
</evidence>
<dbReference type="InterPro" id="IPR033734">
    <property type="entry name" value="Jacalin-like_lectin_dom_plant"/>
</dbReference>
<dbReference type="PROSITE" id="PS51752">
    <property type="entry name" value="JACALIN_LECTIN"/>
    <property type="match status" value="1"/>
</dbReference>
<proteinExistence type="predicted"/>
<sequence>MEGLVKIGPWGSHDDGNQRDINVAPHRLDSIVIRCGAAIDAISFTYAGIDGTPHTAGSWGGSGGEQHKVKFADTEGVTEVSGTYGSYGDCACIIRSLTFVTNVRRHGPFGESDKGTPFSIPVQNGGRVVGFFGRSGWFLDAFGVYVHP</sequence>
<dbReference type="Gramene" id="TVU17892">
    <property type="protein sequence ID" value="TVU17892"/>
    <property type="gene ID" value="EJB05_33953"/>
</dbReference>
<dbReference type="Proteomes" id="UP000324897">
    <property type="component" value="Chromosome 7"/>
</dbReference>
<keyword evidence="4" id="KW-1185">Reference proteome</keyword>
<protein>
    <recommendedName>
        <fullName evidence="2">Jacalin-type lectin domain-containing protein</fullName>
    </recommendedName>
</protein>
<name>A0A5J9U2F4_9POAL</name>
<dbReference type="AlphaFoldDB" id="A0A5J9U2F4"/>
<evidence type="ECO:0000313" key="4">
    <source>
        <dbReference type="Proteomes" id="UP000324897"/>
    </source>
</evidence>
<keyword evidence="1" id="KW-0430">Lectin</keyword>
<dbReference type="EMBL" id="RWGY01000029">
    <property type="protein sequence ID" value="TVU17892.1"/>
    <property type="molecule type" value="Genomic_DNA"/>
</dbReference>
<gene>
    <name evidence="3" type="ORF">EJB05_33953</name>
</gene>
<accession>A0A5J9U2F4</accession>
<feature type="domain" description="Jacalin-type lectin" evidence="2">
    <location>
        <begin position="4"/>
        <end position="148"/>
    </location>
</feature>
<dbReference type="SUPFAM" id="SSF51101">
    <property type="entry name" value="Mannose-binding lectins"/>
    <property type="match status" value="1"/>
</dbReference>
<dbReference type="InterPro" id="IPR036404">
    <property type="entry name" value="Jacalin-like_lectin_dom_sf"/>
</dbReference>
<reference evidence="3 4" key="1">
    <citation type="journal article" date="2019" name="Sci. Rep.">
        <title>A high-quality genome of Eragrostis curvula grass provides insights into Poaceae evolution and supports new strategies to enhance forage quality.</title>
        <authorList>
            <person name="Carballo J."/>
            <person name="Santos B.A.C.M."/>
            <person name="Zappacosta D."/>
            <person name="Garbus I."/>
            <person name="Selva J.P."/>
            <person name="Gallo C.A."/>
            <person name="Diaz A."/>
            <person name="Albertini E."/>
            <person name="Caccamo M."/>
            <person name="Echenique V."/>
        </authorList>
    </citation>
    <scope>NUCLEOTIDE SEQUENCE [LARGE SCALE GENOMIC DNA]</scope>
    <source>
        <strain evidence="4">cv. Victoria</strain>
        <tissue evidence="3">Leaf</tissue>
    </source>
</reference>